<gene>
    <name evidence="3" type="ORF">Q4527_16550</name>
</gene>
<name>A0AAW7Z822_9ALTE</name>
<organism evidence="3 4">
    <name type="scientific">Alteromonas stellipolaris</name>
    <dbReference type="NCBI Taxonomy" id="233316"/>
    <lineage>
        <taxon>Bacteria</taxon>
        <taxon>Pseudomonadati</taxon>
        <taxon>Pseudomonadota</taxon>
        <taxon>Gammaproteobacteria</taxon>
        <taxon>Alteromonadales</taxon>
        <taxon>Alteromonadaceae</taxon>
        <taxon>Alteromonas/Salinimonas group</taxon>
        <taxon>Alteromonas</taxon>
    </lineage>
</organism>
<dbReference type="InterPro" id="IPR036928">
    <property type="entry name" value="AS_sf"/>
</dbReference>
<evidence type="ECO:0000313" key="4">
    <source>
        <dbReference type="Proteomes" id="UP001170717"/>
    </source>
</evidence>
<evidence type="ECO:0000259" key="2">
    <source>
        <dbReference type="Pfam" id="PF01425"/>
    </source>
</evidence>
<evidence type="ECO:0000313" key="3">
    <source>
        <dbReference type="EMBL" id="MDO6579016.1"/>
    </source>
</evidence>
<dbReference type="Proteomes" id="UP001170717">
    <property type="component" value="Unassembled WGS sequence"/>
</dbReference>
<dbReference type="Pfam" id="PF01425">
    <property type="entry name" value="Amidase"/>
    <property type="match status" value="1"/>
</dbReference>
<dbReference type="PANTHER" id="PTHR46310:SF7">
    <property type="entry name" value="AMIDASE 1"/>
    <property type="match status" value="1"/>
</dbReference>
<accession>A0AAW7Z822</accession>
<dbReference type="PROSITE" id="PS00571">
    <property type="entry name" value="AMIDASES"/>
    <property type="match status" value="1"/>
</dbReference>
<dbReference type="InterPro" id="IPR023631">
    <property type="entry name" value="Amidase_dom"/>
</dbReference>
<dbReference type="Gene3D" id="3.90.1300.10">
    <property type="entry name" value="Amidase signature (AS) domain"/>
    <property type="match status" value="1"/>
</dbReference>
<dbReference type="EMBL" id="JAUOQI010000014">
    <property type="protein sequence ID" value="MDO6579016.1"/>
    <property type="molecule type" value="Genomic_DNA"/>
</dbReference>
<proteinExistence type="predicted"/>
<dbReference type="NCBIfam" id="NF006169">
    <property type="entry name" value="PRK08310.1"/>
    <property type="match status" value="1"/>
</dbReference>
<dbReference type="AlphaFoldDB" id="A0AAW7Z822"/>
<keyword evidence="3" id="KW-0378">Hydrolase</keyword>
<reference evidence="3" key="1">
    <citation type="submission" date="2023-07" db="EMBL/GenBank/DDBJ databases">
        <title>Genome content predicts the carbon catabolic preferences of heterotrophic bacteria.</title>
        <authorList>
            <person name="Gralka M."/>
        </authorList>
    </citation>
    <scope>NUCLEOTIDE SEQUENCE</scope>
    <source>
        <strain evidence="3">F2M12</strain>
    </source>
</reference>
<feature type="domain" description="Amidase" evidence="2">
    <location>
        <begin position="24"/>
        <end position="427"/>
    </location>
</feature>
<dbReference type="GO" id="GO:0004040">
    <property type="term" value="F:amidase activity"/>
    <property type="evidence" value="ECO:0007669"/>
    <property type="project" value="UniProtKB-EC"/>
</dbReference>
<feature type="region of interest" description="Disordered" evidence="1">
    <location>
        <begin position="211"/>
        <end position="230"/>
    </location>
</feature>
<dbReference type="InterPro" id="IPR020556">
    <property type="entry name" value="Amidase_CS"/>
</dbReference>
<evidence type="ECO:0000256" key="1">
    <source>
        <dbReference type="SAM" id="MobiDB-lite"/>
    </source>
</evidence>
<dbReference type="SUPFAM" id="SSF75304">
    <property type="entry name" value="Amidase signature (AS) enzymes"/>
    <property type="match status" value="1"/>
</dbReference>
<dbReference type="PANTHER" id="PTHR46310">
    <property type="entry name" value="AMIDASE 1"/>
    <property type="match status" value="1"/>
</dbReference>
<sequence>MSSPFVSIPADNKINAESASDSRPDSAVASATPTAGELTGISLKGYALAVKDLFHIKGLPTAAGNPDWLATHSVPTATNSTVEKLLDAGATFKGKTITDELAYSLHGQNKHYPQLVNPIAPAHIPGGSSSGSAVAVSAHLADIGLGTDTGGSIRVPASYQGLWGLRTTHNAIPCDNMVALAPSFDTIGWMTRDLDTLEKVSQVCLVDAPQKELASPQNENGADKTDVANSDSNTSLVRIGAVQHLLQSAKHGVLATKWLETLNEKADSGNAGFTITPITEHELDLSALNTAATFRVLQGAEIWQQHGQWITDTSPDIAHDIMLRLNWCETISEQEVEEAKKQQVAFQEYINSLFETVDVLLIPTTPGIAPRCDADEETLANDRNALLALTSIAGLAELPQIHMPLFTLQNAPCGLSLVGKKGSDLALIKLAKILTA</sequence>
<dbReference type="RefSeq" id="WP_303538839.1">
    <property type="nucleotide sequence ID" value="NZ_JAUOQI010000014.1"/>
</dbReference>
<comment type="caution">
    <text evidence="3">The sequence shown here is derived from an EMBL/GenBank/DDBJ whole genome shotgun (WGS) entry which is preliminary data.</text>
</comment>
<protein>
    <submittedName>
        <fullName evidence="3">Amidase</fullName>
        <ecNumber evidence="3">3.5.1.4</ecNumber>
    </submittedName>
</protein>
<feature type="region of interest" description="Disordered" evidence="1">
    <location>
        <begin position="1"/>
        <end position="33"/>
    </location>
</feature>
<dbReference type="EC" id="3.5.1.4" evidence="3"/>